<dbReference type="GO" id="GO:0005829">
    <property type="term" value="C:cytosol"/>
    <property type="evidence" value="ECO:0007669"/>
    <property type="project" value="TreeGrafter"/>
</dbReference>
<dbReference type="PROSITE" id="PS00973">
    <property type="entry name" value="USP_2"/>
    <property type="match status" value="1"/>
</dbReference>
<dbReference type="InterPro" id="IPR038765">
    <property type="entry name" value="Papain-like_cys_pep_sf"/>
</dbReference>
<dbReference type="InterPro" id="IPR001394">
    <property type="entry name" value="Peptidase_C19_UCH"/>
</dbReference>
<accession>U4KWX3</accession>
<evidence type="ECO:0000259" key="9">
    <source>
        <dbReference type="PROSITE" id="PS50235"/>
    </source>
</evidence>
<dbReference type="CDD" id="cd02257">
    <property type="entry name" value="Peptidase_C19"/>
    <property type="match status" value="1"/>
</dbReference>
<dbReference type="PROSITE" id="PS50235">
    <property type="entry name" value="USP_3"/>
    <property type="match status" value="1"/>
</dbReference>
<dbReference type="eggNOG" id="KOG1865">
    <property type="taxonomic scope" value="Eukaryota"/>
</dbReference>
<dbReference type="PANTHER" id="PTHR24006">
    <property type="entry name" value="UBIQUITIN CARBOXYL-TERMINAL HYDROLASE"/>
    <property type="match status" value="1"/>
</dbReference>
<dbReference type="GO" id="GO:0006508">
    <property type="term" value="P:proteolysis"/>
    <property type="evidence" value="ECO:0007669"/>
    <property type="project" value="UniProtKB-KW"/>
</dbReference>
<evidence type="ECO:0000256" key="3">
    <source>
        <dbReference type="ARBA" id="ARBA00012759"/>
    </source>
</evidence>
<dbReference type="EC" id="3.4.19.12" evidence="3"/>
<dbReference type="STRING" id="1076935.U4KWX3"/>
<comment type="similarity">
    <text evidence="2">Belongs to the peptidase C19 family.</text>
</comment>
<dbReference type="GO" id="GO:0004843">
    <property type="term" value="F:cysteine-type deubiquitinase activity"/>
    <property type="evidence" value="ECO:0007669"/>
    <property type="project" value="UniProtKB-EC"/>
</dbReference>
<feature type="region of interest" description="Disordered" evidence="8">
    <location>
        <begin position="240"/>
        <end position="261"/>
    </location>
</feature>
<reference evidence="10 11" key="1">
    <citation type="journal article" date="2013" name="PLoS Genet.">
        <title>The genome and development-dependent transcriptomes of Pyronema confluens: a window into fungal evolution.</title>
        <authorList>
            <person name="Traeger S."/>
            <person name="Altegoer F."/>
            <person name="Freitag M."/>
            <person name="Gabaldon T."/>
            <person name="Kempken F."/>
            <person name="Kumar A."/>
            <person name="Marcet-Houben M."/>
            <person name="Poggeler S."/>
            <person name="Stajich J.E."/>
            <person name="Nowrousian M."/>
        </authorList>
    </citation>
    <scope>NUCLEOTIDE SEQUENCE [LARGE SCALE GENOMIC DNA]</scope>
    <source>
        <strain evidence="11">CBS 100304</strain>
        <tissue evidence="10">Vegetative mycelium</tissue>
    </source>
</reference>
<gene>
    <name evidence="10" type="ORF">PCON_06049</name>
</gene>
<comment type="catalytic activity">
    <reaction evidence="1">
        <text>Thiol-dependent hydrolysis of ester, thioester, amide, peptide and isopeptide bonds formed by the C-terminal Gly of ubiquitin (a 76-residue protein attached to proteins as an intracellular targeting signal).</text>
        <dbReference type="EC" id="3.4.19.12"/>
    </reaction>
</comment>
<feature type="compositionally biased region" description="Basic and acidic residues" evidence="8">
    <location>
        <begin position="164"/>
        <end position="189"/>
    </location>
</feature>
<feature type="compositionally biased region" description="Polar residues" evidence="8">
    <location>
        <begin position="71"/>
        <end position="83"/>
    </location>
</feature>
<keyword evidence="11" id="KW-1185">Reference proteome</keyword>
<dbReference type="InterPro" id="IPR018200">
    <property type="entry name" value="USP_CS"/>
</dbReference>
<name>U4KWX3_PYROM</name>
<feature type="compositionally biased region" description="Low complexity" evidence="8">
    <location>
        <begin position="52"/>
        <end position="64"/>
    </location>
</feature>
<dbReference type="Pfam" id="PF00443">
    <property type="entry name" value="UCH"/>
    <property type="match status" value="1"/>
</dbReference>
<evidence type="ECO:0000313" key="10">
    <source>
        <dbReference type="EMBL" id="CCX06462.1"/>
    </source>
</evidence>
<sequence length="665" mass="74090">MEGQMAQKPAVSLQELLRNPVPFTAPTKFVSKEPMFSTSLRVPRVMVEKSFGSWLSSSNSGNPSDSDRGATPSTRQTTPISSQSDDRKADDVAANAVQGNKPHANTVVRIKTEPEENITHLEKKQKTSSSNNSEGVKGKCGVIRLVSNDDRNKPASISSSAEQKSIKVEESQDVKMEEVKEEGAEKDTVRLQAKNQRGIKRQEPDEETSEKLELVHWKKGPYSLKALNKHNAMMCRNAKLATPDDTKGSPAPVTAPKPDPAENTKMFTAAIKAPIDIKVPAKDRAPSEKKTSILSPITNNKVPVTVSSAAAETKKPTNNSHADYWEGPYKGKRVKGLQNPHILCYRNSALQFLACSAKFVELIIQHAEDKSNCKVGQSCIACALAEFFSLHFRDKKLSENTRGIKAIHHPVIRRCLSEPFRSPHNQEDASEYLMDLLSKLEDQLYKGLSNEEKKRVSIVERSFGSIWASMMVCPKCNHKSISPQSNHSTILEGMTYCRNSRQRFDLEQMVENLLTGEKVEYTCEKCKSKGQFRRKQVIQESADFVTFWALRTKPGFGSYMHGSKASNTLTYPAIMDLPIHDTKGNKTGDMMYELRSVLVHSGKGMSSGHYTCYVKQPDNTWALADDELIQQVDSSKALFPNADAYLLGYRKIRFCPVPVKAKSNL</sequence>
<dbReference type="Gene3D" id="3.90.70.10">
    <property type="entry name" value="Cysteine proteinases"/>
    <property type="match status" value="1"/>
</dbReference>
<dbReference type="OMA" id="FRRITHI"/>
<dbReference type="Proteomes" id="UP000018144">
    <property type="component" value="Unassembled WGS sequence"/>
</dbReference>
<keyword evidence="7" id="KW-0788">Thiol protease</keyword>
<organism evidence="10 11">
    <name type="scientific">Pyronema omphalodes (strain CBS 100304)</name>
    <name type="common">Pyronema confluens</name>
    <dbReference type="NCBI Taxonomy" id="1076935"/>
    <lineage>
        <taxon>Eukaryota</taxon>
        <taxon>Fungi</taxon>
        <taxon>Dikarya</taxon>
        <taxon>Ascomycota</taxon>
        <taxon>Pezizomycotina</taxon>
        <taxon>Pezizomycetes</taxon>
        <taxon>Pezizales</taxon>
        <taxon>Pyronemataceae</taxon>
        <taxon>Pyronema</taxon>
    </lineage>
</organism>
<feature type="domain" description="USP" evidence="9">
    <location>
        <begin position="335"/>
        <end position="652"/>
    </location>
</feature>
<evidence type="ECO:0000256" key="8">
    <source>
        <dbReference type="SAM" id="MobiDB-lite"/>
    </source>
</evidence>
<dbReference type="GO" id="GO:0005634">
    <property type="term" value="C:nucleus"/>
    <property type="evidence" value="ECO:0007669"/>
    <property type="project" value="TreeGrafter"/>
</dbReference>
<protein>
    <recommendedName>
        <fullName evidence="3">ubiquitinyl hydrolase 1</fullName>
        <ecNumber evidence="3">3.4.19.12</ecNumber>
    </recommendedName>
</protein>
<proteinExistence type="inferred from homology"/>
<dbReference type="PANTHER" id="PTHR24006:SF758">
    <property type="entry name" value="UBIQUITIN CARBOXYL-TERMINAL HYDROLASE 36"/>
    <property type="match status" value="1"/>
</dbReference>
<evidence type="ECO:0000256" key="1">
    <source>
        <dbReference type="ARBA" id="ARBA00000707"/>
    </source>
</evidence>
<dbReference type="InterPro" id="IPR050164">
    <property type="entry name" value="Peptidase_C19"/>
</dbReference>
<evidence type="ECO:0000256" key="7">
    <source>
        <dbReference type="ARBA" id="ARBA00022807"/>
    </source>
</evidence>
<evidence type="ECO:0000256" key="4">
    <source>
        <dbReference type="ARBA" id="ARBA00022670"/>
    </source>
</evidence>
<dbReference type="AlphaFoldDB" id="U4KWX3"/>
<evidence type="ECO:0000256" key="5">
    <source>
        <dbReference type="ARBA" id="ARBA00022786"/>
    </source>
</evidence>
<feature type="compositionally biased region" description="Basic and acidic residues" evidence="8">
    <location>
        <begin position="110"/>
        <end position="125"/>
    </location>
</feature>
<dbReference type="OrthoDB" id="289038at2759"/>
<dbReference type="EMBL" id="HF935290">
    <property type="protein sequence ID" value="CCX06462.1"/>
    <property type="molecule type" value="Genomic_DNA"/>
</dbReference>
<evidence type="ECO:0000313" key="11">
    <source>
        <dbReference type="Proteomes" id="UP000018144"/>
    </source>
</evidence>
<evidence type="ECO:0000256" key="6">
    <source>
        <dbReference type="ARBA" id="ARBA00022801"/>
    </source>
</evidence>
<evidence type="ECO:0000256" key="2">
    <source>
        <dbReference type="ARBA" id="ARBA00009085"/>
    </source>
</evidence>
<keyword evidence="6 10" id="KW-0378">Hydrolase</keyword>
<keyword evidence="4" id="KW-0645">Protease</keyword>
<dbReference type="GO" id="GO:0016579">
    <property type="term" value="P:protein deubiquitination"/>
    <property type="evidence" value="ECO:0007669"/>
    <property type="project" value="InterPro"/>
</dbReference>
<feature type="region of interest" description="Disordered" evidence="8">
    <location>
        <begin position="52"/>
        <end position="207"/>
    </location>
</feature>
<dbReference type="InterPro" id="IPR028889">
    <property type="entry name" value="USP"/>
</dbReference>
<dbReference type="SUPFAM" id="SSF54001">
    <property type="entry name" value="Cysteine proteinases"/>
    <property type="match status" value="1"/>
</dbReference>
<keyword evidence="5" id="KW-0833">Ubl conjugation pathway</keyword>